<keyword evidence="2" id="KW-1185">Reference proteome</keyword>
<organism evidence="3">
    <name type="scientific">Schistocephalus solidus</name>
    <name type="common">Tapeworm</name>
    <dbReference type="NCBI Taxonomy" id="70667"/>
    <lineage>
        <taxon>Eukaryota</taxon>
        <taxon>Metazoa</taxon>
        <taxon>Spiralia</taxon>
        <taxon>Lophotrochozoa</taxon>
        <taxon>Platyhelminthes</taxon>
        <taxon>Cestoda</taxon>
        <taxon>Eucestoda</taxon>
        <taxon>Diphyllobothriidea</taxon>
        <taxon>Diphyllobothriidae</taxon>
        <taxon>Schistocephalus</taxon>
    </lineage>
</organism>
<evidence type="ECO:0000313" key="1">
    <source>
        <dbReference type="EMBL" id="VDL85956.1"/>
    </source>
</evidence>
<gene>
    <name evidence="1" type="ORF">SSLN_LOCUS644</name>
</gene>
<proteinExistence type="predicted"/>
<evidence type="ECO:0000313" key="2">
    <source>
        <dbReference type="Proteomes" id="UP000275846"/>
    </source>
</evidence>
<reference evidence="3" key="1">
    <citation type="submission" date="2016-06" db="UniProtKB">
        <authorList>
            <consortium name="WormBaseParasite"/>
        </authorList>
    </citation>
    <scope>IDENTIFICATION</scope>
</reference>
<dbReference type="WBParaSite" id="SSLN_0000067501-mRNA-1">
    <property type="protein sequence ID" value="SSLN_0000067501-mRNA-1"/>
    <property type="gene ID" value="SSLN_0000067501"/>
</dbReference>
<sequence>MALMALKKFFSYCGPHTPGFPQPFRSSSHPASPAALALEPHLRDDKAVICLTIGIADRLGYQHVLSISPLDENIVQQVQAPQSRVHPRGLLPRRKAEELVGQQEMVFRTRAQNKEAVKVSATETVGTQHSLSGSVVRTDVGFEVTKDN</sequence>
<accession>A0A183S8U6</accession>
<dbReference type="OrthoDB" id="5970161at2759"/>
<name>A0A183S8U6_SCHSO</name>
<dbReference type="Proteomes" id="UP000275846">
    <property type="component" value="Unassembled WGS sequence"/>
</dbReference>
<protein>
    <submittedName>
        <fullName evidence="1 3">Uncharacterized protein</fullName>
    </submittedName>
</protein>
<reference evidence="1 2" key="2">
    <citation type="submission" date="2018-11" db="EMBL/GenBank/DDBJ databases">
        <authorList>
            <consortium name="Pathogen Informatics"/>
        </authorList>
    </citation>
    <scope>NUCLEOTIDE SEQUENCE [LARGE SCALE GENOMIC DNA]</scope>
    <source>
        <strain evidence="1 2">NST_G2</strain>
    </source>
</reference>
<dbReference type="AlphaFoldDB" id="A0A183S8U6"/>
<dbReference type="EMBL" id="UYSU01000550">
    <property type="protein sequence ID" value="VDL85956.1"/>
    <property type="molecule type" value="Genomic_DNA"/>
</dbReference>
<evidence type="ECO:0000313" key="3">
    <source>
        <dbReference type="WBParaSite" id="SSLN_0000067501-mRNA-1"/>
    </source>
</evidence>